<evidence type="ECO:0008006" key="3">
    <source>
        <dbReference type="Google" id="ProtNLM"/>
    </source>
</evidence>
<evidence type="ECO:0000313" key="2">
    <source>
        <dbReference type="Proteomes" id="UP000011932"/>
    </source>
</evidence>
<name>M4W031_9BACT</name>
<protein>
    <recommendedName>
        <fullName evidence="3">Thermostable hemolysin</fullName>
    </recommendedName>
</protein>
<dbReference type="EMBL" id="CP003538">
    <property type="protein sequence ID" value="AGH98804.1"/>
    <property type="molecule type" value="Genomic_DNA"/>
</dbReference>
<gene>
    <name evidence="1" type="ORF">A11S_2004</name>
</gene>
<dbReference type="KEGG" id="man:A11S_2004"/>
<evidence type="ECO:0000313" key="1">
    <source>
        <dbReference type="EMBL" id="AGH98804.1"/>
    </source>
</evidence>
<sequence>MEAFIKGVYAKSYGAKINVHYPILMSVQDAGGVILSAVGFRYAVHEPLFLEQYLSAPIDELLQSPRDSITEIGNLASNGGGASSFLFAALAAYLHNHDQRYAVVTGTNFIEKRLRMMGLRPQRLAQADPSRLLHHDESWGTYYDTDPHVLAGCVDHGYRRLQAFMGAEYTAHEAPLTTALHYRGDLS</sequence>
<accession>M4W031</accession>
<dbReference type="Pfam" id="PF12261">
    <property type="entry name" value="T_hemolysin"/>
    <property type="match status" value="1"/>
</dbReference>
<dbReference type="STRING" id="349215.A11S_2004"/>
<organism evidence="1 2">
    <name type="scientific">Micavibrio aeruginosavorus EPB</name>
    <dbReference type="NCBI Taxonomy" id="349215"/>
    <lineage>
        <taxon>Bacteria</taxon>
        <taxon>Pseudomonadati</taxon>
        <taxon>Bdellovibrionota</taxon>
        <taxon>Bdellovibrionia</taxon>
        <taxon>Bdellovibrionales</taxon>
        <taxon>Pseudobdellovibrionaceae</taxon>
        <taxon>Micavibrio</taxon>
    </lineage>
</organism>
<reference evidence="1 2" key="1">
    <citation type="journal article" date="2013" name="ISME J.">
        <title>By their genes ye shall know them: genomic signatures of predatory bacteria.</title>
        <authorList>
            <person name="Pasternak Z."/>
            <person name="Pietrokovski S."/>
            <person name="Rotem O."/>
            <person name="Gophna U."/>
            <person name="Lurie-Weinberger M.N."/>
            <person name="Jurkevitch E."/>
        </authorList>
    </citation>
    <scope>NUCLEOTIDE SEQUENCE [LARGE SCALE GENOMIC DNA]</scope>
    <source>
        <strain evidence="1">EPB</strain>
    </source>
</reference>
<proteinExistence type="predicted"/>
<dbReference type="AlphaFoldDB" id="M4W031"/>
<dbReference type="HOGENOM" id="CLU_092721_3_1_5"/>
<dbReference type="Proteomes" id="UP000011932">
    <property type="component" value="Chromosome"/>
</dbReference>
<dbReference type="InterPro" id="IPR022050">
    <property type="entry name" value="T_hemolysin"/>
</dbReference>